<feature type="chain" id="PRO_5012019611" evidence="1">
    <location>
        <begin position="20"/>
        <end position="171"/>
    </location>
</feature>
<dbReference type="AlphaFoldDB" id="A0A2A2SDQ0"/>
<comment type="caution">
    <text evidence="2">The sequence shown here is derived from an EMBL/GenBank/DDBJ whole genome shotgun (WGS) entry which is preliminary data.</text>
</comment>
<feature type="signal peptide" evidence="1">
    <location>
        <begin position="1"/>
        <end position="19"/>
    </location>
</feature>
<dbReference type="RefSeq" id="WP_095999201.1">
    <property type="nucleotide sequence ID" value="NZ_NSLI01000004.1"/>
</dbReference>
<gene>
    <name evidence="2" type="ORF">CKY28_15310</name>
</gene>
<dbReference type="OrthoDB" id="5735475at2"/>
<protein>
    <submittedName>
        <fullName evidence="2">ATPase</fullName>
    </submittedName>
</protein>
<dbReference type="EMBL" id="NSLI01000004">
    <property type="protein sequence ID" value="PAX07379.1"/>
    <property type="molecule type" value="Genomic_DNA"/>
</dbReference>
<evidence type="ECO:0000313" key="3">
    <source>
        <dbReference type="Proteomes" id="UP000218151"/>
    </source>
</evidence>
<dbReference type="Gene3D" id="3.30.530.20">
    <property type="match status" value="1"/>
</dbReference>
<proteinExistence type="predicted"/>
<dbReference type="CDD" id="cd07814">
    <property type="entry name" value="SRPBCC_CalC_Aha1-like"/>
    <property type="match status" value="1"/>
</dbReference>
<reference evidence="3" key="1">
    <citation type="submission" date="2017-09" db="EMBL/GenBank/DDBJ databases">
        <authorList>
            <person name="Feng G."/>
            <person name="Zhu H."/>
        </authorList>
    </citation>
    <scope>NUCLEOTIDE SEQUENCE [LARGE SCALE GENOMIC DNA]</scope>
    <source>
        <strain evidence="3">1PNM-20</strain>
    </source>
</reference>
<dbReference type="InterPro" id="IPR023393">
    <property type="entry name" value="START-like_dom_sf"/>
</dbReference>
<name>A0A2A2SDQ0_9SPHN</name>
<dbReference type="Proteomes" id="UP000218151">
    <property type="component" value="Unassembled WGS sequence"/>
</dbReference>
<dbReference type="Pfam" id="PF10604">
    <property type="entry name" value="Polyketide_cyc2"/>
    <property type="match status" value="1"/>
</dbReference>
<evidence type="ECO:0000256" key="1">
    <source>
        <dbReference type="SAM" id="SignalP"/>
    </source>
</evidence>
<accession>A0A2A2SDQ0</accession>
<dbReference type="InterPro" id="IPR019587">
    <property type="entry name" value="Polyketide_cyclase/dehydratase"/>
</dbReference>
<sequence length="171" mass="17734">MRYLLLPAALALHLSSVEAKVVSAASSGFEVASEAVVQASPERVWAALAVPATWWNPAHSWSGDAANLSLDLKSGGCFCERWAGGAAEHMRVTYVQHAKTLRMAGALGPLQAHGVAGAMTITLEPAATGTRLTLRYVVGGSFPGGLDRVAPAVDGVLAEQVGCLKATAEKR</sequence>
<dbReference type="SUPFAM" id="SSF55961">
    <property type="entry name" value="Bet v1-like"/>
    <property type="match status" value="1"/>
</dbReference>
<organism evidence="2 3">
    <name type="scientific">Sphingomonas lenta</name>
    <dbReference type="NCBI Taxonomy" id="1141887"/>
    <lineage>
        <taxon>Bacteria</taxon>
        <taxon>Pseudomonadati</taxon>
        <taxon>Pseudomonadota</taxon>
        <taxon>Alphaproteobacteria</taxon>
        <taxon>Sphingomonadales</taxon>
        <taxon>Sphingomonadaceae</taxon>
        <taxon>Sphingomonas</taxon>
    </lineage>
</organism>
<keyword evidence="1" id="KW-0732">Signal</keyword>
<evidence type="ECO:0000313" key="2">
    <source>
        <dbReference type="EMBL" id="PAX07379.1"/>
    </source>
</evidence>
<keyword evidence="3" id="KW-1185">Reference proteome</keyword>